<dbReference type="InterPro" id="IPR051815">
    <property type="entry name" value="Molybdate_resp_trans_reg"/>
</dbReference>
<dbReference type="GO" id="GO:0003700">
    <property type="term" value="F:DNA-binding transcription factor activity"/>
    <property type="evidence" value="ECO:0007669"/>
    <property type="project" value="InterPro"/>
</dbReference>
<proteinExistence type="predicted"/>
<protein>
    <submittedName>
        <fullName evidence="2">Molybdate transport system regulatory protein</fullName>
    </submittedName>
</protein>
<organism evidence="2 3">
    <name type="scientific">Selenihalanaerobacter shriftii</name>
    <dbReference type="NCBI Taxonomy" id="142842"/>
    <lineage>
        <taxon>Bacteria</taxon>
        <taxon>Bacillati</taxon>
        <taxon>Bacillota</taxon>
        <taxon>Clostridia</taxon>
        <taxon>Halanaerobiales</taxon>
        <taxon>Halobacteroidaceae</taxon>
        <taxon>Selenihalanaerobacter</taxon>
    </lineage>
</organism>
<dbReference type="AlphaFoldDB" id="A0A1T4PAM3"/>
<dbReference type="Gene3D" id="1.10.10.10">
    <property type="entry name" value="Winged helix-like DNA-binding domain superfamily/Winged helix DNA-binding domain"/>
    <property type="match status" value="1"/>
</dbReference>
<dbReference type="SUPFAM" id="SSF46785">
    <property type="entry name" value="Winged helix' DNA-binding domain"/>
    <property type="match status" value="1"/>
</dbReference>
<dbReference type="InterPro" id="IPR000847">
    <property type="entry name" value="LysR_HTH_N"/>
</dbReference>
<gene>
    <name evidence="2" type="ORF">SAMN02745118_02096</name>
</gene>
<evidence type="ECO:0000259" key="1">
    <source>
        <dbReference type="Pfam" id="PF00126"/>
    </source>
</evidence>
<name>A0A1T4PAM3_9FIRM</name>
<evidence type="ECO:0000313" key="3">
    <source>
        <dbReference type="Proteomes" id="UP000190625"/>
    </source>
</evidence>
<keyword evidence="3" id="KW-1185">Reference proteome</keyword>
<dbReference type="InterPro" id="IPR036388">
    <property type="entry name" value="WH-like_DNA-bd_sf"/>
</dbReference>
<sequence>MEPKIKLWLEVDDEIVFGIGRLILLEKIDRLGSINKAANELNMSYRAAWGKIKASEERLGFKLVETKVGGSKGGGTELTSKAKKVMKKYQEYEELINQKVQKIFKNKFTDLF</sequence>
<dbReference type="RefSeq" id="WP_078810532.1">
    <property type="nucleotide sequence ID" value="NZ_FUWM01000018.1"/>
</dbReference>
<dbReference type="Pfam" id="PF00126">
    <property type="entry name" value="HTH_1"/>
    <property type="match status" value="1"/>
</dbReference>
<dbReference type="STRING" id="142842.SAMN02745118_02096"/>
<dbReference type="InterPro" id="IPR036390">
    <property type="entry name" value="WH_DNA-bd_sf"/>
</dbReference>
<dbReference type="EMBL" id="FUWM01000018">
    <property type="protein sequence ID" value="SJZ88552.1"/>
    <property type="molecule type" value="Genomic_DNA"/>
</dbReference>
<reference evidence="3" key="1">
    <citation type="submission" date="2017-02" db="EMBL/GenBank/DDBJ databases">
        <authorList>
            <person name="Varghese N."/>
            <person name="Submissions S."/>
        </authorList>
    </citation>
    <scope>NUCLEOTIDE SEQUENCE [LARGE SCALE GENOMIC DNA]</scope>
    <source>
        <strain evidence="3">ATCC BAA-73</strain>
    </source>
</reference>
<evidence type="ECO:0000313" key="2">
    <source>
        <dbReference type="EMBL" id="SJZ88552.1"/>
    </source>
</evidence>
<dbReference type="PANTHER" id="PTHR30432">
    <property type="entry name" value="TRANSCRIPTIONAL REGULATOR MODE"/>
    <property type="match status" value="1"/>
</dbReference>
<feature type="domain" description="HTH lysR-type" evidence="1">
    <location>
        <begin position="22"/>
        <end position="81"/>
    </location>
</feature>
<dbReference type="OrthoDB" id="285216at2"/>
<accession>A0A1T4PAM3</accession>
<dbReference type="Proteomes" id="UP000190625">
    <property type="component" value="Unassembled WGS sequence"/>
</dbReference>
<dbReference type="PANTHER" id="PTHR30432:SF1">
    <property type="entry name" value="DNA-BINDING TRANSCRIPTIONAL DUAL REGULATOR MODE"/>
    <property type="match status" value="1"/>
</dbReference>